<dbReference type="GO" id="GO:0045901">
    <property type="term" value="P:positive regulation of translational elongation"/>
    <property type="evidence" value="ECO:0007669"/>
    <property type="project" value="InterPro"/>
</dbReference>
<dbReference type="FunFam" id="2.40.50.140:FF:000034">
    <property type="entry name" value="Eukaryotic translation initiation factor 5A"/>
    <property type="match status" value="1"/>
</dbReference>
<dbReference type="Gene3D" id="2.30.30.30">
    <property type="match status" value="1"/>
</dbReference>
<feature type="region of interest" description="Disordered" evidence="4">
    <location>
        <begin position="1"/>
        <end position="29"/>
    </location>
</feature>
<dbReference type="PANTHER" id="PTHR11673">
    <property type="entry name" value="TRANSLATION INITIATION FACTOR 5A FAMILY MEMBER"/>
    <property type="match status" value="1"/>
</dbReference>
<evidence type="ECO:0000313" key="7">
    <source>
        <dbReference type="Proteomes" id="UP000428333"/>
    </source>
</evidence>
<keyword evidence="7" id="KW-1185">Reference proteome</keyword>
<dbReference type="InterPro" id="IPR014722">
    <property type="entry name" value="Rib_uL2_dom2"/>
</dbReference>
<comment type="similarity">
    <text evidence="1">Belongs to the eIF-5A family.</text>
</comment>
<dbReference type="InterPro" id="IPR020189">
    <property type="entry name" value="IF5A_C"/>
</dbReference>
<dbReference type="Proteomes" id="UP000428333">
    <property type="component" value="Linkage Group LG13"/>
</dbReference>
<dbReference type="InterPro" id="IPR012340">
    <property type="entry name" value="NA-bd_OB-fold"/>
</dbReference>
<dbReference type="GO" id="GO:0043022">
    <property type="term" value="F:ribosome binding"/>
    <property type="evidence" value="ECO:0007669"/>
    <property type="project" value="InterPro"/>
</dbReference>
<evidence type="ECO:0000259" key="5">
    <source>
        <dbReference type="SMART" id="SM01376"/>
    </source>
</evidence>
<name>A0A6A4KNU2_9ERIC</name>
<evidence type="ECO:0000256" key="2">
    <source>
        <dbReference type="ARBA" id="ARBA00022917"/>
    </source>
</evidence>
<dbReference type="Gene3D" id="2.40.50.140">
    <property type="entry name" value="Nucleic acid-binding proteins"/>
    <property type="match status" value="1"/>
</dbReference>
<sequence>MTETTTTVADDGDDDRSPEMSRDREMGRSKEEWRTKFDLGQGKHRLAFRYFVAIDLFNGKKLESIVPLIRYCQVPYVSYTDYQLIDFSDDGFVSLLTENCNTKDDLRLPTNDRLLSQIKDVFAEGKDLYVTVMSAMGEEQICAIV</sequence>
<dbReference type="AlphaFoldDB" id="A0A6A4KNU2"/>
<dbReference type="GO" id="GO:0003723">
    <property type="term" value="F:RNA binding"/>
    <property type="evidence" value="ECO:0007669"/>
    <property type="project" value="InterPro"/>
</dbReference>
<comment type="caution">
    <text evidence="6">The sequence shown here is derived from an EMBL/GenBank/DDBJ whole genome shotgun (WGS) entry which is preliminary data.</text>
</comment>
<evidence type="ECO:0000313" key="6">
    <source>
        <dbReference type="EMBL" id="KAE9447260.1"/>
    </source>
</evidence>
<dbReference type="OrthoDB" id="9975114at2759"/>
<dbReference type="SMART" id="SM01376">
    <property type="entry name" value="eIF-5a"/>
    <property type="match status" value="1"/>
</dbReference>
<dbReference type="GO" id="GO:0003746">
    <property type="term" value="F:translation elongation factor activity"/>
    <property type="evidence" value="ECO:0007669"/>
    <property type="project" value="InterPro"/>
</dbReference>
<dbReference type="SUPFAM" id="SSF50249">
    <property type="entry name" value="Nucleic acid-binding proteins"/>
    <property type="match status" value="1"/>
</dbReference>
<reference evidence="6 7" key="1">
    <citation type="journal article" date="2019" name="Genome Biol. Evol.">
        <title>The Rhododendron genome and chromosomal organization provide insight into shared whole-genome duplications across the heath family (Ericaceae).</title>
        <authorList>
            <person name="Soza V.L."/>
            <person name="Lindsley D."/>
            <person name="Waalkes A."/>
            <person name="Ramage E."/>
            <person name="Patwardhan R.P."/>
            <person name="Burton J.N."/>
            <person name="Adey A."/>
            <person name="Kumar A."/>
            <person name="Qiu R."/>
            <person name="Shendure J."/>
            <person name="Hall B."/>
        </authorList>
    </citation>
    <scope>NUCLEOTIDE SEQUENCE [LARGE SCALE GENOMIC DNA]</scope>
    <source>
        <strain evidence="6">RSF 1966-606</strain>
    </source>
</reference>
<dbReference type="Pfam" id="PF01287">
    <property type="entry name" value="eIF-5a"/>
    <property type="match status" value="1"/>
</dbReference>
<evidence type="ECO:0000256" key="3">
    <source>
        <dbReference type="ARBA" id="ARBA00023071"/>
    </source>
</evidence>
<evidence type="ECO:0000256" key="4">
    <source>
        <dbReference type="SAM" id="MobiDB-lite"/>
    </source>
</evidence>
<evidence type="ECO:0000256" key="1">
    <source>
        <dbReference type="ARBA" id="ARBA00006016"/>
    </source>
</evidence>
<gene>
    <name evidence="6" type="ORF">C3L33_20848</name>
</gene>
<protein>
    <recommendedName>
        <fullName evidence="5">Translation initiation factor 5A C-terminal domain-containing protein</fullName>
    </recommendedName>
</protein>
<feature type="domain" description="Translation initiation factor 5A C-terminal" evidence="5">
    <location>
        <begin position="76"/>
        <end position="145"/>
    </location>
</feature>
<proteinExistence type="inferred from homology"/>
<organism evidence="6 7">
    <name type="scientific">Rhododendron williamsianum</name>
    <dbReference type="NCBI Taxonomy" id="262921"/>
    <lineage>
        <taxon>Eukaryota</taxon>
        <taxon>Viridiplantae</taxon>
        <taxon>Streptophyta</taxon>
        <taxon>Embryophyta</taxon>
        <taxon>Tracheophyta</taxon>
        <taxon>Spermatophyta</taxon>
        <taxon>Magnoliopsida</taxon>
        <taxon>eudicotyledons</taxon>
        <taxon>Gunneridae</taxon>
        <taxon>Pentapetalae</taxon>
        <taxon>asterids</taxon>
        <taxon>Ericales</taxon>
        <taxon>Ericaceae</taxon>
        <taxon>Ericoideae</taxon>
        <taxon>Rhodoreae</taxon>
        <taxon>Rhododendron</taxon>
    </lineage>
</organism>
<keyword evidence="2" id="KW-0648">Protein biosynthesis</keyword>
<dbReference type="InterPro" id="IPR001884">
    <property type="entry name" value="IF5A-like"/>
</dbReference>
<dbReference type="GO" id="GO:0045905">
    <property type="term" value="P:positive regulation of translational termination"/>
    <property type="evidence" value="ECO:0007669"/>
    <property type="project" value="InterPro"/>
</dbReference>
<dbReference type="EMBL" id="QEFC01003700">
    <property type="protein sequence ID" value="KAE9447260.1"/>
    <property type="molecule type" value="Genomic_DNA"/>
</dbReference>
<feature type="compositionally biased region" description="Basic and acidic residues" evidence="4">
    <location>
        <begin position="15"/>
        <end position="29"/>
    </location>
</feature>
<dbReference type="CDD" id="cd04468">
    <property type="entry name" value="S1_eIF5A"/>
    <property type="match status" value="1"/>
</dbReference>
<feature type="non-terminal residue" evidence="6">
    <location>
        <position position="1"/>
    </location>
</feature>
<accession>A0A6A4KNU2</accession>
<keyword evidence="3" id="KW-0385">Hypusine</keyword>